<evidence type="ECO:0000256" key="2">
    <source>
        <dbReference type="ARBA" id="ARBA00022771"/>
    </source>
</evidence>
<dbReference type="InterPro" id="IPR014240">
    <property type="entry name" value="YteA"/>
</dbReference>
<feature type="region of interest" description="Disordered" evidence="6">
    <location>
        <begin position="205"/>
        <end position="225"/>
    </location>
</feature>
<evidence type="ECO:0000259" key="7">
    <source>
        <dbReference type="Pfam" id="PF01258"/>
    </source>
</evidence>
<dbReference type="EMBL" id="AZTB01000036">
    <property type="protein sequence ID" value="KGG80193.1"/>
    <property type="molecule type" value="Genomic_DNA"/>
</dbReference>
<dbReference type="InterPro" id="IPR000962">
    <property type="entry name" value="Znf_DskA_TraR"/>
</dbReference>
<evidence type="ECO:0000256" key="5">
    <source>
        <dbReference type="SAM" id="Coils"/>
    </source>
</evidence>
<keyword evidence="5" id="KW-0175">Coiled coil</keyword>
<keyword evidence="3" id="KW-0862">Zinc</keyword>
<dbReference type="PANTHER" id="PTHR33823:SF4">
    <property type="entry name" value="GENERAL STRESS PROTEIN 16O"/>
    <property type="match status" value="1"/>
</dbReference>
<dbReference type="InterPro" id="IPR020458">
    <property type="entry name" value="Znf_DskA_TraR_CS"/>
</dbReference>
<dbReference type="SUPFAM" id="SSF109635">
    <property type="entry name" value="DnaK suppressor protein DksA, alpha-hairpin domain"/>
    <property type="match status" value="1"/>
</dbReference>
<feature type="coiled-coil region" evidence="5">
    <location>
        <begin position="60"/>
        <end position="87"/>
    </location>
</feature>
<evidence type="ECO:0000256" key="3">
    <source>
        <dbReference type="ARBA" id="ARBA00022833"/>
    </source>
</evidence>
<keyword evidence="2" id="KW-0863">Zinc-finger</keyword>
<dbReference type="Pfam" id="PF01258">
    <property type="entry name" value="zf-dskA_traR"/>
    <property type="match status" value="1"/>
</dbReference>
<feature type="compositionally biased region" description="Basic and acidic residues" evidence="6">
    <location>
        <begin position="208"/>
        <end position="225"/>
    </location>
</feature>
<name>A0A096BHG0_9FIRM</name>
<feature type="domain" description="Zinc finger DksA/TraR C4-type" evidence="7">
    <location>
        <begin position="87"/>
        <end position="119"/>
    </location>
</feature>
<dbReference type="PROSITE" id="PS01102">
    <property type="entry name" value="ZF_DKSA_1"/>
    <property type="match status" value="1"/>
</dbReference>
<feature type="region of interest" description="Disordered" evidence="6">
    <location>
        <begin position="173"/>
        <end position="192"/>
    </location>
</feature>
<dbReference type="PROSITE" id="PS51128">
    <property type="entry name" value="ZF_DKSA_2"/>
    <property type="match status" value="1"/>
</dbReference>
<proteinExistence type="predicted"/>
<evidence type="ECO:0000256" key="1">
    <source>
        <dbReference type="ARBA" id="ARBA00022723"/>
    </source>
</evidence>
<sequence>MDKRRLEYFRKLLLEERCKILETIDKMNENEPNTSMQDYFDELSMYDNHPADIGTETFIIEQMMNLKNNEQNLLRQIEEALNRIENGTYGICEKCGKKIREERLEIIPYAKFCIECANEEIPLETTMDYRSVEEEVLGYPFGRSYRDITIEDEVEFDGEDSWQAVARFNEVKRDPSYSTGDNQGVYDEKEAGIVEDVDKISNEYYKGQLKDSNREDIPEKQKEQG</sequence>
<accession>A0A096BHG0</accession>
<evidence type="ECO:0000313" key="8">
    <source>
        <dbReference type="EMBL" id="KGG80193.1"/>
    </source>
</evidence>
<keyword evidence="1" id="KW-0479">Metal-binding</keyword>
<comment type="caution">
    <text evidence="8">The sequence shown here is derived from an EMBL/GenBank/DDBJ whole genome shotgun (WGS) entry which is preliminary data.</text>
</comment>
<feature type="zinc finger region" description="dksA C4-type" evidence="4">
    <location>
        <begin position="92"/>
        <end position="116"/>
    </location>
</feature>
<dbReference type="RefSeq" id="WP_035163728.1">
    <property type="nucleotide sequence ID" value="NZ_AZTB01000036.1"/>
</dbReference>
<organism evidence="8 9">
    <name type="scientific">Caloranaerobacter azorensis H53214</name>
    <dbReference type="NCBI Taxonomy" id="1156417"/>
    <lineage>
        <taxon>Bacteria</taxon>
        <taxon>Bacillati</taxon>
        <taxon>Bacillota</taxon>
        <taxon>Tissierellia</taxon>
        <taxon>Tissierellales</taxon>
        <taxon>Thermohalobacteraceae</taxon>
        <taxon>Caloranaerobacter</taxon>
    </lineage>
</organism>
<dbReference type="PANTHER" id="PTHR33823">
    <property type="entry name" value="RNA POLYMERASE-BINDING TRANSCRIPTION FACTOR DKSA-RELATED"/>
    <property type="match status" value="1"/>
</dbReference>
<evidence type="ECO:0000256" key="6">
    <source>
        <dbReference type="SAM" id="MobiDB-lite"/>
    </source>
</evidence>
<protein>
    <submittedName>
        <fullName evidence="8">Molecular chaperone DnaK</fullName>
    </submittedName>
</protein>
<dbReference type="NCBIfam" id="TIGR02890">
    <property type="entry name" value="bacill_yteA"/>
    <property type="match status" value="1"/>
</dbReference>
<evidence type="ECO:0000313" key="9">
    <source>
        <dbReference type="Proteomes" id="UP000029622"/>
    </source>
</evidence>
<dbReference type="STRING" id="1156417.Y919_07765"/>
<dbReference type="SUPFAM" id="SSF57716">
    <property type="entry name" value="Glucocorticoid receptor-like (DNA-binding domain)"/>
    <property type="match status" value="1"/>
</dbReference>
<dbReference type="InterPro" id="IPR037187">
    <property type="entry name" value="DnaK_N"/>
</dbReference>
<reference evidence="8 9" key="1">
    <citation type="submission" date="2013-12" db="EMBL/GenBank/DDBJ databases">
        <title>Draft genome sequence of Caloranaerobacter sp. H53214.</title>
        <authorList>
            <person name="Jiang L.J."/>
            <person name="Shao Z.Z."/>
            <person name="Long M.N."/>
        </authorList>
    </citation>
    <scope>NUCLEOTIDE SEQUENCE [LARGE SCALE GENOMIC DNA]</scope>
    <source>
        <strain evidence="8 9">H53214</strain>
    </source>
</reference>
<evidence type="ECO:0000256" key="4">
    <source>
        <dbReference type="PROSITE-ProRule" id="PRU00510"/>
    </source>
</evidence>
<gene>
    <name evidence="8" type="ORF">Y919_07765</name>
</gene>
<dbReference type="GO" id="GO:0008270">
    <property type="term" value="F:zinc ion binding"/>
    <property type="evidence" value="ECO:0007669"/>
    <property type="project" value="UniProtKB-KW"/>
</dbReference>
<dbReference type="Proteomes" id="UP000029622">
    <property type="component" value="Unassembled WGS sequence"/>
</dbReference>
<dbReference type="AlphaFoldDB" id="A0A096BHG0"/>
<dbReference type="Gene3D" id="1.20.120.910">
    <property type="entry name" value="DksA, coiled-coil domain"/>
    <property type="match status" value="1"/>
</dbReference>